<evidence type="ECO:0000259" key="1">
    <source>
        <dbReference type="SMART" id="SM00460"/>
    </source>
</evidence>
<keyword evidence="3" id="KW-1185">Reference proteome</keyword>
<dbReference type="SMART" id="SM00460">
    <property type="entry name" value="TGc"/>
    <property type="match status" value="1"/>
</dbReference>
<gene>
    <name evidence="2" type="ORF">ED236_03200</name>
</gene>
<name>A0A3N0V769_9PROT</name>
<proteinExistence type="predicted"/>
<dbReference type="InterPro" id="IPR048930">
    <property type="entry name" value="Bact_transglu_N_2"/>
</dbReference>
<dbReference type="InterPro" id="IPR038765">
    <property type="entry name" value="Papain-like_cys_pep_sf"/>
</dbReference>
<protein>
    <submittedName>
        <fullName evidence="2">Transglutaminase family protein</fullName>
    </submittedName>
</protein>
<dbReference type="PANTHER" id="PTHR33490:SF12">
    <property type="entry name" value="BLL5557 PROTEIN"/>
    <property type="match status" value="1"/>
</dbReference>
<comment type="caution">
    <text evidence="2">The sequence shown here is derived from an EMBL/GenBank/DDBJ whole genome shotgun (WGS) entry which is preliminary data.</text>
</comment>
<dbReference type="Gene3D" id="3.10.620.30">
    <property type="match status" value="1"/>
</dbReference>
<evidence type="ECO:0000313" key="2">
    <source>
        <dbReference type="EMBL" id="ROH88471.1"/>
    </source>
</evidence>
<organism evidence="2 3">
    <name type="scientific">Pseudomethylobacillus aquaticus</name>
    <dbReference type="NCBI Taxonomy" id="2676064"/>
    <lineage>
        <taxon>Bacteria</taxon>
        <taxon>Pseudomonadati</taxon>
        <taxon>Pseudomonadota</taxon>
        <taxon>Betaproteobacteria</taxon>
        <taxon>Nitrosomonadales</taxon>
        <taxon>Methylophilaceae</taxon>
        <taxon>Pseudomethylobacillus</taxon>
    </lineage>
</organism>
<feature type="domain" description="Transglutaminase-like" evidence="1">
    <location>
        <begin position="162"/>
        <end position="226"/>
    </location>
</feature>
<accession>A0A3N0V769</accession>
<dbReference type="Proteomes" id="UP000275137">
    <property type="component" value="Unassembled WGS sequence"/>
</dbReference>
<dbReference type="Pfam" id="PF01841">
    <property type="entry name" value="Transglut_core"/>
    <property type="match status" value="1"/>
</dbReference>
<dbReference type="Pfam" id="PF21295">
    <property type="entry name" value="Bact_transglu_N_2"/>
    <property type="match status" value="1"/>
</dbReference>
<reference evidence="2 3" key="1">
    <citation type="submission" date="2018-10" db="EMBL/GenBank/DDBJ databases">
        <authorList>
            <person name="Chen W.-M."/>
        </authorList>
    </citation>
    <scope>NUCLEOTIDE SEQUENCE [LARGE SCALE GENOMIC DNA]</scope>
    <source>
        <strain evidence="2 3">H-5</strain>
    </source>
</reference>
<evidence type="ECO:0000313" key="3">
    <source>
        <dbReference type="Proteomes" id="UP000275137"/>
    </source>
</evidence>
<dbReference type="AlphaFoldDB" id="A0A3N0V769"/>
<dbReference type="Gene3D" id="2.60.40.2250">
    <property type="match status" value="1"/>
</dbReference>
<sequence length="286" mass="31642">MIGMKFSIGLQYEVLNCPADFIFNVHAAETAGQRIVTERLSISQNVHQEMYVDPFYGTRYLRLNAQPGPLSLEYEATVEITHAIADPSQLHEVPIAQLPLEIMRYIYPSRYCQSDRLGKFALQAFGHVPPGFSRVQAMIAWILERTTFQSGTTNSSTSATDTLLEQRGVCRDFAHLLIALCRAMNIPARFVTGIDYGADPALGPCDFHAYVEVYLSGRWYLFDPSGVSIPMGLVRMGTGRDAADVAFATVFGAIHSWSPKITIDPIHDPANGYDMPTHTAQALCSC</sequence>
<dbReference type="PANTHER" id="PTHR33490">
    <property type="entry name" value="BLR5614 PROTEIN-RELATED"/>
    <property type="match status" value="1"/>
</dbReference>
<dbReference type="InterPro" id="IPR002931">
    <property type="entry name" value="Transglutaminase-like"/>
</dbReference>
<dbReference type="EMBL" id="RJVP01000001">
    <property type="protein sequence ID" value="ROH88471.1"/>
    <property type="molecule type" value="Genomic_DNA"/>
</dbReference>
<dbReference type="SUPFAM" id="SSF54001">
    <property type="entry name" value="Cysteine proteinases"/>
    <property type="match status" value="1"/>
</dbReference>